<protein>
    <submittedName>
        <fullName evidence="1">Uncharacterized protein</fullName>
    </submittedName>
</protein>
<evidence type="ECO:0000313" key="1">
    <source>
        <dbReference type="EMBL" id="KAI5430992.1"/>
    </source>
</evidence>
<dbReference type="Proteomes" id="UP001058974">
    <property type="component" value="Chromosome 3"/>
</dbReference>
<dbReference type="AlphaFoldDB" id="A0A9D4Y268"/>
<keyword evidence="2" id="KW-1185">Reference proteome</keyword>
<dbReference type="Gramene" id="PSAT_LOCUS11586_t1">
    <property type="protein sequence ID" value="CAL5191646.1"/>
    <property type="gene ID" value="PSAT_LOCUS11586"/>
</dbReference>
<dbReference type="Gramene" id="Psat03G0522400-T1">
    <property type="protein sequence ID" value="KAI5430992.1"/>
    <property type="gene ID" value="KIW84_035224"/>
</dbReference>
<dbReference type="EMBL" id="JAMSHJ010000003">
    <property type="protein sequence ID" value="KAI5430992.1"/>
    <property type="molecule type" value="Genomic_DNA"/>
</dbReference>
<sequence>MAGRNNRVIVDVLEATANVMAQPNVALHANQNDGVDELYRLGKFQRNNLHTFKGMYDPRGAHIWLQKIEKIFRVMACTDTQKMFFGTHMISEEAKYWWKNTR</sequence>
<accession>A0A9D4Y268</accession>
<proteinExistence type="predicted"/>
<name>A0A9D4Y268_PEA</name>
<comment type="caution">
    <text evidence="1">The sequence shown here is derived from an EMBL/GenBank/DDBJ whole genome shotgun (WGS) entry which is preliminary data.</text>
</comment>
<gene>
    <name evidence="1" type="ORF">KIW84_035224</name>
</gene>
<organism evidence="1 2">
    <name type="scientific">Pisum sativum</name>
    <name type="common">Garden pea</name>
    <name type="synonym">Lathyrus oleraceus</name>
    <dbReference type="NCBI Taxonomy" id="3888"/>
    <lineage>
        <taxon>Eukaryota</taxon>
        <taxon>Viridiplantae</taxon>
        <taxon>Streptophyta</taxon>
        <taxon>Embryophyta</taxon>
        <taxon>Tracheophyta</taxon>
        <taxon>Spermatophyta</taxon>
        <taxon>Magnoliopsida</taxon>
        <taxon>eudicotyledons</taxon>
        <taxon>Gunneridae</taxon>
        <taxon>Pentapetalae</taxon>
        <taxon>rosids</taxon>
        <taxon>fabids</taxon>
        <taxon>Fabales</taxon>
        <taxon>Fabaceae</taxon>
        <taxon>Papilionoideae</taxon>
        <taxon>50 kb inversion clade</taxon>
        <taxon>NPAAA clade</taxon>
        <taxon>Hologalegina</taxon>
        <taxon>IRL clade</taxon>
        <taxon>Fabeae</taxon>
        <taxon>Lathyrus</taxon>
    </lineage>
</organism>
<evidence type="ECO:0000313" key="2">
    <source>
        <dbReference type="Proteomes" id="UP001058974"/>
    </source>
</evidence>
<reference evidence="1 2" key="1">
    <citation type="journal article" date="2022" name="Nat. Genet.">
        <title>Improved pea reference genome and pan-genome highlight genomic features and evolutionary characteristics.</title>
        <authorList>
            <person name="Yang T."/>
            <person name="Liu R."/>
            <person name="Luo Y."/>
            <person name="Hu S."/>
            <person name="Wang D."/>
            <person name="Wang C."/>
            <person name="Pandey M.K."/>
            <person name="Ge S."/>
            <person name="Xu Q."/>
            <person name="Li N."/>
            <person name="Li G."/>
            <person name="Huang Y."/>
            <person name="Saxena R.K."/>
            <person name="Ji Y."/>
            <person name="Li M."/>
            <person name="Yan X."/>
            <person name="He Y."/>
            <person name="Liu Y."/>
            <person name="Wang X."/>
            <person name="Xiang C."/>
            <person name="Varshney R.K."/>
            <person name="Ding H."/>
            <person name="Gao S."/>
            <person name="Zong X."/>
        </authorList>
    </citation>
    <scope>NUCLEOTIDE SEQUENCE [LARGE SCALE GENOMIC DNA]</scope>
    <source>
        <strain evidence="1 2">cv. Zhongwan 6</strain>
    </source>
</reference>